<reference evidence="9 10" key="1">
    <citation type="submission" date="2020-02" db="EMBL/GenBank/DDBJ databases">
        <title>Full genome sequence of Nocardioides sp. R-3366.</title>
        <authorList>
            <person name="Im W.-T."/>
        </authorList>
    </citation>
    <scope>NUCLEOTIDE SEQUENCE [LARGE SCALE GENOMIC DNA]</scope>
    <source>
        <strain evidence="9 10">R-3366</strain>
    </source>
</reference>
<evidence type="ECO:0000313" key="9">
    <source>
        <dbReference type="EMBL" id="QIG42351.1"/>
    </source>
</evidence>
<evidence type="ECO:0000259" key="7">
    <source>
        <dbReference type="Pfam" id="PF00933"/>
    </source>
</evidence>
<dbReference type="AlphaFoldDB" id="A0A6G6WAH7"/>
<name>A0A6G6WAH7_9ACTN</name>
<protein>
    <recommendedName>
        <fullName evidence="3">beta-glucosidase</fullName>
        <ecNumber evidence="3">3.2.1.21</ecNumber>
    </recommendedName>
</protein>
<keyword evidence="10" id="KW-1185">Reference proteome</keyword>
<dbReference type="PRINTS" id="PR00133">
    <property type="entry name" value="GLHYDRLASE3"/>
</dbReference>
<comment type="similarity">
    <text evidence="2">Belongs to the glycosyl hydrolase 3 family.</text>
</comment>
<dbReference type="Pfam" id="PF00933">
    <property type="entry name" value="Glyco_hydro_3"/>
    <property type="match status" value="1"/>
</dbReference>
<evidence type="ECO:0000256" key="2">
    <source>
        <dbReference type="ARBA" id="ARBA00005336"/>
    </source>
</evidence>
<dbReference type="Gene3D" id="3.40.50.1700">
    <property type="entry name" value="Glycoside hydrolase family 3 C-terminal domain"/>
    <property type="match status" value="1"/>
</dbReference>
<evidence type="ECO:0000256" key="3">
    <source>
        <dbReference type="ARBA" id="ARBA00012744"/>
    </source>
</evidence>
<dbReference type="PANTHER" id="PTHR30620">
    <property type="entry name" value="PERIPLASMIC BETA-GLUCOSIDASE-RELATED"/>
    <property type="match status" value="1"/>
</dbReference>
<dbReference type="PANTHER" id="PTHR30620:SF16">
    <property type="entry name" value="LYSOSOMAL BETA GLUCOSIDASE"/>
    <property type="match status" value="1"/>
</dbReference>
<organism evidence="9 10">
    <name type="scientific">Nocardioides anomalus</name>
    <dbReference type="NCBI Taxonomy" id="2712223"/>
    <lineage>
        <taxon>Bacteria</taxon>
        <taxon>Bacillati</taxon>
        <taxon>Actinomycetota</taxon>
        <taxon>Actinomycetes</taxon>
        <taxon>Propionibacteriales</taxon>
        <taxon>Nocardioidaceae</taxon>
        <taxon>Nocardioides</taxon>
    </lineage>
</organism>
<evidence type="ECO:0000256" key="1">
    <source>
        <dbReference type="ARBA" id="ARBA00000448"/>
    </source>
</evidence>
<dbReference type="InterPro" id="IPR002772">
    <property type="entry name" value="Glyco_hydro_3_C"/>
</dbReference>
<dbReference type="KEGG" id="nano:G5V58_05825"/>
<dbReference type="GO" id="GO:0009251">
    <property type="term" value="P:glucan catabolic process"/>
    <property type="evidence" value="ECO:0007669"/>
    <property type="project" value="TreeGrafter"/>
</dbReference>
<comment type="catalytic activity">
    <reaction evidence="1">
        <text>Hydrolysis of terminal, non-reducing beta-D-glucosyl residues with release of beta-D-glucose.</text>
        <dbReference type="EC" id="3.2.1.21"/>
    </reaction>
</comment>
<keyword evidence="6" id="KW-0326">Glycosidase</keyword>
<dbReference type="EMBL" id="CP049257">
    <property type="protein sequence ID" value="QIG42351.1"/>
    <property type="molecule type" value="Genomic_DNA"/>
</dbReference>
<evidence type="ECO:0000256" key="5">
    <source>
        <dbReference type="ARBA" id="ARBA00022801"/>
    </source>
</evidence>
<dbReference type="Pfam" id="PF01915">
    <property type="entry name" value="Glyco_hydro_3_C"/>
    <property type="match status" value="1"/>
</dbReference>
<dbReference type="SUPFAM" id="SSF52279">
    <property type="entry name" value="Beta-D-glucan exohydrolase, C-terminal domain"/>
    <property type="match status" value="1"/>
</dbReference>
<dbReference type="SUPFAM" id="SSF51445">
    <property type="entry name" value="(Trans)glycosidases"/>
    <property type="match status" value="1"/>
</dbReference>
<evidence type="ECO:0000256" key="6">
    <source>
        <dbReference type="ARBA" id="ARBA00023295"/>
    </source>
</evidence>
<evidence type="ECO:0000313" key="10">
    <source>
        <dbReference type="Proteomes" id="UP000502996"/>
    </source>
</evidence>
<dbReference type="Proteomes" id="UP000502996">
    <property type="component" value="Chromosome"/>
</dbReference>
<dbReference type="EC" id="3.2.1.21" evidence="3"/>
<evidence type="ECO:0000259" key="8">
    <source>
        <dbReference type="Pfam" id="PF01915"/>
    </source>
</evidence>
<keyword evidence="5 9" id="KW-0378">Hydrolase</keyword>
<dbReference type="InterPro" id="IPR017853">
    <property type="entry name" value="GH"/>
</dbReference>
<accession>A0A6G6WAH7</accession>
<gene>
    <name evidence="9" type="ORF">G5V58_05825</name>
</gene>
<proteinExistence type="inferred from homology"/>
<sequence>MAQAYGDMYGKRTNWTARWTHSALTGTNARSYVDVAVVTGRHQQHRRPWWPTGFLIGQGETPMLRTPRGALLGAALVTTLAVGLVQAPGQAAAPPSTKTAAKKAEPAYKNADLTTEQRVADLLSRMTTAEKIGQMTQAERIDVDADPSLITTYGFGSLLSGGGSVPATNTPEAWADMVDGYQEKALETRLGIPLLYGVDAVHGHNNLQGATLFPHNIGLGATRDPDLVEQIGHITAMETRATGPQWAFAPCVCVARDDRWGRTYESFGEDPKLVTSMETAIDGLQGTDVRDLARPDRVLATAKHFAGDGLTTYGTGEGDYTVDQGIDQVSRADFDRLALAPYVPAVKKHHVGSVMPSFSSVDWTEDGIGNPVKMHANSELITGWLKQQQGFDGIVITDWRAIRQLPGTYTDQVRASVNAGIDMFMEPIQAPNNPTGWDEFIPTLTALVASGDVPMSRIDDAVSRILTAKFELGLFEHPFTDRRNIDTIGSKAHRRVARQAVAESQVLLKNKKQTLPLSTSKQAPVYVAGSNADNIGNQAGGWTLTWQGGSTNVVPGDTVLDAVRDTAKGRVQFSETASDPIPAGANGIVVVGETPYAEGFGDVNGPQWGYDPGDNGVPRPKKTMELSQADAVAVRKVCARAATCTVLVVAGRPMIIPPELLGQIDALVASWLPGSEGMGVADVLFGKKAFTGKLPVTWPRNVAQEPINVGDADYDPLYRYGFGLRTR</sequence>
<feature type="domain" description="Glycoside hydrolase family 3 N-terminal" evidence="7">
    <location>
        <begin position="127"/>
        <end position="467"/>
    </location>
</feature>
<dbReference type="InterPro" id="IPR051915">
    <property type="entry name" value="Cellulose_Degrad_GH3"/>
</dbReference>
<dbReference type="InterPro" id="IPR001764">
    <property type="entry name" value="Glyco_hydro_3_N"/>
</dbReference>
<feature type="domain" description="Glycoside hydrolase family 3 C-terminal" evidence="8">
    <location>
        <begin position="506"/>
        <end position="724"/>
    </location>
</feature>
<keyword evidence="4" id="KW-0732">Signal</keyword>
<dbReference type="Gene3D" id="3.20.20.300">
    <property type="entry name" value="Glycoside hydrolase, family 3, N-terminal domain"/>
    <property type="match status" value="1"/>
</dbReference>
<dbReference type="GO" id="GO:0008422">
    <property type="term" value="F:beta-glucosidase activity"/>
    <property type="evidence" value="ECO:0007669"/>
    <property type="project" value="UniProtKB-EC"/>
</dbReference>
<evidence type="ECO:0000256" key="4">
    <source>
        <dbReference type="ARBA" id="ARBA00022729"/>
    </source>
</evidence>
<dbReference type="InterPro" id="IPR036881">
    <property type="entry name" value="Glyco_hydro_3_C_sf"/>
</dbReference>
<dbReference type="InterPro" id="IPR036962">
    <property type="entry name" value="Glyco_hydro_3_N_sf"/>
</dbReference>